<evidence type="ECO:0000313" key="2">
    <source>
        <dbReference type="EMBL" id="KAK9091468.1"/>
    </source>
</evidence>
<evidence type="ECO:0000256" key="1">
    <source>
        <dbReference type="SAM" id="SignalP"/>
    </source>
</evidence>
<evidence type="ECO:0008006" key="4">
    <source>
        <dbReference type="Google" id="ProtNLM"/>
    </source>
</evidence>
<name>A0AAP0HK19_9MAGN</name>
<proteinExistence type="predicted"/>
<reference evidence="2 3" key="1">
    <citation type="submission" date="2024-01" db="EMBL/GenBank/DDBJ databases">
        <title>Genome assemblies of Stephania.</title>
        <authorList>
            <person name="Yang L."/>
        </authorList>
    </citation>
    <scope>NUCLEOTIDE SEQUENCE [LARGE SCALE GENOMIC DNA]</scope>
    <source>
        <strain evidence="2">QJT</strain>
        <tissue evidence="2">Leaf</tissue>
    </source>
</reference>
<protein>
    <recommendedName>
        <fullName evidence="4">Secreted protein</fullName>
    </recommendedName>
</protein>
<feature type="chain" id="PRO_5042892133" description="Secreted protein" evidence="1">
    <location>
        <begin position="17"/>
        <end position="95"/>
    </location>
</feature>
<accession>A0AAP0HK19</accession>
<feature type="signal peptide" evidence="1">
    <location>
        <begin position="1"/>
        <end position="16"/>
    </location>
</feature>
<keyword evidence="3" id="KW-1185">Reference proteome</keyword>
<evidence type="ECO:0000313" key="3">
    <source>
        <dbReference type="Proteomes" id="UP001417504"/>
    </source>
</evidence>
<sequence>MLSFLLLLRLSSSSLCSFFFLLGTLDDVGQHRPCPSPPPFFPFFSFVSLSILHHPSSSSSSFFLVAFGHGSQKMLCRCQVPDITTSMAPFLLLNF</sequence>
<keyword evidence="1" id="KW-0732">Signal</keyword>
<dbReference type="Proteomes" id="UP001417504">
    <property type="component" value="Unassembled WGS sequence"/>
</dbReference>
<gene>
    <name evidence="2" type="ORF">Sjap_024645</name>
</gene>
<dbReference type="EMBL" id="JBBNAE010000010">
    <property type="protein sequence ID" value="KAK9091468.1"/>
    <property type="molecule type" value="Genomic_DNA"/>
</dbReference>
<comment type="caution">
    <text evidence="2">The sequence shown here is derived from an EMBL/GenBank/DDBJ whole genome shotgun (WGS) entry which is preliminary data.</text>
</comment>
<dbReference type="AlphaFoldDB" id="A0AAP0HK19"/>
<organism evidence="2 3">
    <name type="scientific">Stephania japonica</name>
    <dbReference type="NCBI Taxonomy" id="461633"/>
    <lineage>
        <taxon>Eukaryota</taxon>
        <taxon>Viridiplantae</taxon>
        <taxon>Streptophyta</taxon>
        <taxon>Embryophyta</taxon>
        <taxon>Tracheophyta</taxon>
        <taxon>Spermatophyta</taxon>
        <taxon>Magnoliopsida</taxon>
        <taxon>Ranunculales</taxon>
        <taxon>Menispermaceae</taxon>
        <taxon>Menispermoideae</taxon>
        <taxon>Cissampelideae</taxon>
        <taxon>Stephania</taxon>
    </lineage>
</organism>